<dbReference type="Proteomes" id="UP000831880">
    <property type="component" value="Chromosome"/>
</dbReference>
<accession>A0ABY4H0K7</accession>
<name>A0ABY4H0K7_9BACI</name>
<evidence type="ECO:0000313" key="2">
    <source>
        <dbReference type="Proteomes" id="UP000831880"/>
    </source>
</evidence>
<proteinExistence type="predicted"/>
<dbReference type="RefSeq" id="WP_244753594.1">
    <property type="nucleotide sequence ID" value="NZ_CP095074.1"/>
</dbReference>
<sequence length="291" mass="32468">MIIPSVPLFCSPKKERLIKETLGEIIRLAPTGEGVPAQVILVGPISENVENELKKHGFSTLRLGSENVFQTAAEVAKFRLVTIPPEGELGKQHLIVASADDGEEALPALYYTAHTRIPIIFVYRNSVPKETRRILRRFSDRNITLFGSEKSISTSVEKEIKSIVEDVDHLEANTPYDLSVKFAVRSSSESQIGWSRKKRGGHAFSFGTTSSWRKVVAGSLLGHIGKHTPLLLVRRSKVPKIVDKYLLKLNPVLREPPRPPFMHGFILGDFDDISDLTQVKLEERLIKEAGN</sequence>
<evidence type="ECO:0000313" key="1">
    <source>
        <dbReference type="EMBL" id="UOQ93985.1"/>
    </source>
</evidence>
<keyword evidence="2" id="KW-1185">Reference proteome</keyword>
<dbReference type="EMBL" id="CP095074">
    <property type="protein sequence ID" value="UOQ93985.1"/>
    <property type="molecule type" value="Genomic_DNA"/>
</dbReference>
<dbReference type="InterPro" id="IPR007253">
    <property type="entry name" value="Cell_wall-bd_2"/>
</dbReference>
<dbReference type="Pfam" id="PF04122">
    <property type="entry name" value="CW_binding_2"/>
    <property type="match status" value="1"/>
</dbReference>
<protein>
    <submittedName>
        <fullName evidence="1">Cell wall-binding repeat-containing protein</fullName>
    </submittedName>
</protein>
<organism evidence="1 2">
    <name type="scientific">Halobacillus shinanisalinarum</name>
    <dbReference type="NCBI Taxonomy" id="2932258"/>
    <lineage>
        <taxon>Bacteria</taxon>
        <taxon>Bacillati</taxon>
        <taxon>Bacillota</taxon>
        <taxon>Bacilli</taxon>
        <taxon>Bacillales</taxon>
        <taxon>Bacillaceae</taxon>
        <taxon>Halobacillus</taxon>
    </lineage>
</organism>
<gene>
    <name evidence="1" type="ORF">MUO14_03175</name>
</gene>
<reference evidence="1 2" key="1">
    <citation type="submission" date="2022-04" db="EMBL/GenBank/DDBJ databases">
        <title>Halobacillus sp. isolated from saltern.</title>
        <authorList>
            <person name="Won M."/>
            <person name="Lee C.-M."/>
            <person name="Woen H.-Y."/>
            <person name="Kwon S.-W."/>
        </authorList>
    </citation>
    <scope>NUCLEOTIDE SEQUENCE [LARGE SCALE GENOMIC DNA]</scope>
    <source>
        <strain evidence="1 2">SSTM10-2</strain>
    </source>
</reference>